<keyword evidence="2" id="KW-0808">Transferase</keyword>
<keyword evidence="1 5" id="KW-0489">Methyltransferase</keyword>
<dbReference type="PANTHER" id="PTHR43464">
    <property type="entry name" value="METHYLTRANSFERASE"/>
    <property type="match status" value="1"/>
</dbReference>
<protein>
    <submittedName>
        <fullName evidence="5">Class I SAM-dependent methyltransferase</fullName>
    </submittedName>
</protein>
<organism evidence="5 6">
    <name type="scientific">Catenulispora pinistramenti</name>
    <dbReference type="NCBI Taxonomy" id="2705254"/>
    <lineage>
        <taxon>Bacteria</taxon>
        <taxon>Bacillati</taxon>
        <taxon>Actinomycetota</taxon>
        <taxon>Actinomycetes</taxon>
        <taxon>Catenulisporales</taxon>
        <taxon>Catenulisporaceae</taxon>
        <taxon>Catenulispora</taxon>
    </lineage>
</organism>
<evidence type="ECO:0000256" key="2">
    <source>
        <dbReference type="ARBA" id="ARBA00022679"/>
    </source>
</evidence>
<dbReference type="Pfam" id="PF13649">
    <property type="entry name" value="Methyltransf_25"/>
    <property type="match status" value="1"/>
</dbReference>
<dbReference type="CDD" id="cd02440">
    <property type="entry name" value="AdoMet_MTases"/>
    <property type="match status" value="1"/>
</dbReference>
<gene>
    <name evidence="5" type="ORF">KGQ19_45650</name>
</gene>
<evidence type="ECO:0000256" key="3">
    <source>
        <dbReference type="ARBA" id="ARBA00022691"/>
    </source>
</evidence>
<reference evidence="5 6" key="1">
    <citation type="submission" date="2020-02" db="EMBL/GenBank/DDBJ databases">
        <title>Acidophilic actinobacteria isolated from forest soil.</title>
        <authorList>
            <person name="Golinska P."/>
        </authorList>
    </citation>
    <scope>NUCLEOTIDE SEQUENCE [LARGE SCALE GENOMIC DNA]</scope>
    <source>
        <strain evidence="5 6">NL8</strain>
    </source>
</reference>
<evidence type="ECO:0000259" key="4">
    <source>
        <dbReference type="Pfam" id="PF13649"/>
    </source>
</evidence>
<dbReference type="Proteomes" id="UP000730482">
    <property type="component" value="Unassembled WGS sequence"/>
</dbReference>
<keyword evidence="6" id="KW-1185">Reference proteome</keyword>
<dbReference type="RefSeq" id="WP_212021372.1">
    <property type="nucleotide sequence ID" value="NZ_JAAFYZ010000328.1"/>
</dbReference>
<dbReference type="GO" id="GO:0032259">
    <property type="term" value="P:methylation"/>
    <property type="evidence" value="ECO:0007669"/>
    <property type="project" value="UniProtKB-KW"/>
</dbReference>
<dbReference type="GO" id="GO:0008168">
    <property type="term" value="F:methyltransferase activity"/>
    <property type="evidence" value="ECO:0007669"/>
    <property type="project" value="UniProtKB-KW"/>
</dbReference>
<dbReference type="SUPFAM" id="SSF53335">
    <property type="entry name" value="S-adenosyl-L-methionine-dependent methyltransferases"/>
    <property type="match status" value="1"/>
</dbReference>
<sequence>MTDYWNLNVAHHARILRAMPPNCRSALDIGCGDGLLAQKLAARAKWVVALDTSPEMAEQARRRTAGLDVEVVEADFLAAVRDGVLPRRSFSFVTSVAALHHMDPEAALQTMASLLEPGGRLAVAGLAMSRSALDWLIAAAQMPLVQTIRLAHGGASGPDGMPVSFDAIPSWTQARTTALEALPGARWRRTLQLRYLIEWTAPPAPRLVTAHTLRSTMDHPPLP</sequence>
<dbReference type="PANTHER" id="PTHR43464:SF19">
    <property type="entry name" value="UBIQUINONE BIOSYNTHESIS O-METHYLTRANSFERASE, MITOCHONDRIAL"/>
    <property type="match status" value="1"/>
</dbReference>
<evidence type="ECO:0000313" key="6">
    <source>
        <dbReference type="Proteomes" id="UP000730482"/>
    </source>
</evidence>
<dbReference type="EMBL" id="JAAFYZ010000328">
    <property type="protein sequence ID" value="MBS2554164.1"/>
    <property type="molecule type" value="Genomic_DNA"/>
</dbReference>
<name>A0ABS5L7K6_9ACTN</name>
<proteinExistence type="predicted"/>
<comment type="caution">
    <text evidence="5">The sequence shown here is derived from an EMBL/GenBank/DDBJ whole genome shotgun (WGS) entry which is preliminary data.</text>
</comment>
<dbReference type="InterPro" id="IPR041698">
    <property type="entry name" value="Methyltransf_25"/>
</dbReference>
<keyword evidence="3" id="KW-0949">S-adenosyl-L-methionine</keyword>
<evidence type="ECO:0000313" key="5">
    <source>
        <dbReference type="EMBL" id="MBS2554164.1"/>
    </source>
</evidence>
<dbReference type="InterPro" id="IPR029063">
    <property type="entry name" value="SAM-dependent_MTases_sf"/>
</dbReference>
<evidence type="ECO:0000256" key="1">
    <source>
        <dbReference type="ARBA" id="ARBA00022603"/>
    </source>
</evidence>
<accession>A0ABS5L7K6</accession>
<feature type="domain" description="Methyltransferase" evidence="4">
    <location>
        <begin position="27"/>
        <end position="119"/>
    </location>
</feature>
<dbReference type="Gene3D" id="3.40.50.150">
    <property type="entry name" value="Vaccinia Virus protein VP39"/>
    <property type="match status" value="1"/>
</dbReference>